<proteinExistence type="inferred from homology"/>
<dbReference type="Proteomes" id="UP000261174">
    <property type="component" value="Unassembled WGS sequence"/>
</dbReference>
<dbReference type="PROSITE" id="PS01156">
    <property type="entry name" value="TONB_DEPENDENT_REC_2"/>
    <property type="match status" value="1"/>
</dbReference>
<evidence type="ECO:0000256" key="16">
    <source>
        <dbReference type="SAM" id="SignalP"/>
    </source>
</evidence>
<evidence type="ECO:0000256" key="2">
    <source>
        <dbReference type="ARBA" id="ARBA00009810"/>
    </source>
</evidence>
<dbReference type="GO" id="GO:0009279">
    <property type="term" value="C:cell outer membrane"/>
    <property type="evidence" value="ECO:0007669"/>
    <property type="project" value="UniProtKB-SubCell"/>
</dbReference>
<evidence type="ECO:0000256" key="14">
    <source>
        <dbReference type="PROSITE-ProRule" id="PRU01360"/>
    </source>
</evidence>
<feature type="domain" description="TonB-dependent receptor plug" evidence="18">
    <location>
        <begin position="133"/>
        <end position="232"/>
    </location>
</feature>
<dbReference type="Pfam" id="PF00593">
    <property type="entry name" value="TonB_dep_Rec_b-barrel"/>
    <property type="match status" value="1"/>
</dbReference>
<dbReference type="Gene3D" id="2.170.130.10">
    <property type="entry name" value="TonB-dependent receptor, plug domain"/>
    <property type="match status" value="1"/>
</dbReference>
<gene>
    <name evidence="19" type="ORF">DXN04_15955</name>
</gene>
<keyword evidence="11 14" id="KW-0472">Membrane</keyword>
<dbReference type="CDD" id="cd01347">
    <property type="entry name" value="ligand_gated_channel"/>
    <property type="match status" value="1"/>
</dbReference>
<protein>
    <submittedName>
        <fullName evidence="19">TonB-dependent receptor</fullName>
    </submittedName>
</protein>
<dbReference type="GO" id="GO:0038023">
    <property type="term" value="F:signaling receptor activity"/>
    <property type="evidence" value="ECO:0007669"/>
    <property type="project" value="InterPro"/>
</dbReference>
<comment type="similarity">
    <text evidence="2 14 15">Belongs to the TonB-dependent receptor family.</text>
</comment>
<dbReference type="GO" id="GO:0030246">
    <property type="term" value="F:carbohydrate binding"/>
    <property type="evidence" value="ECO:0007669"/>
    <property type="project" value="InterPro"/>
</dbReference>
<keyword evidence="5" id="KW-0410">Iron transport</keyword>
<keyword evidence="20" id="KW-1185">Reference proteome</keyword>
<comment type="caution">
    <text evidence="19">The sequence shown here is derived from an EMBL/GenBank/DDBJ whole genome shotgun (WGS) entry which is preliminary data.</text>
</comment>
<evidence type="ECO:0000256" key="4">
    <source>
        <dbReference type="ARBA" id="ARBA00022452"/>
    </source>
</evidence>
<dbReference type="InterPro" id="IPR010105">
    <property type="entry name" value="TonB_sidphr_rcpt"/>
</dbReference>
<dbReference type="AlphaFoldDB" id="A0A3E1NZY2"/>
<feature type="chain" id="PRO_5017817874" evidence="16">
    <location>
        <begin position="20"/>
        <end position="794"/>
    </location>
</feature>
<dbReference type="Gene3D" id="2.60.40.1120">
    <property type="entry name" value="Carboxypeptidase-like, regulatory domain"/>
    <property type="match status" value="1"/>
</dbReference>
<dbReference type="PANTHER" id="PTHR32552">
    <property type="entry name" value="FERRICHROME IRON RECEPTOR-RELATED"/>
    <property type="match status" value="1"/>
</dbReference>
<evidence type="ECO:0000256" key="15">
    <source>
        <dbReference type="RuleBase" id="RU003357"/>
    </source>
</evidence>
<evidence type="ECO:0000259" key="18">
    <source>
        <dbReference type="Pfam" id="PF07715"/>
    </source>
</evidence>
<reference evidence="19 20" key="1">
    <citation type="submission" date="2018-08" db="EMBL/GenBank/DDBJ databases">
        <title>Chitinophaga sp. K20C18050901, a novel bacterium isolated from forest soil.</title>
        <authorList>
            <person name="Wang C."/>
        </authorList>
    </citation>
    <scope>NUCLEOTIDE SEQUENCE [LARGE SCALE GENOMIC DNA]</scope>
    <source>
        <strain evidence="19 20">K20C18050901</strain>
    </source>
</reference>
<evidence type="ECO:0000256" key="13">
    <source>
        <dbReference type="ARBA" id="ARBA00023237"/>
    </source>
</evidence>
<dbReference type="SUPFAM" id="SSF49452">
    <property type="entry name" value="Starch-binding domain-like"/>
    <property type="match status" value="1"/>
</dbReference>
<keyword evidence="13 14" id="KW-0998">Cell outer membrane</keyword>
<dbReference type="InterPro" id="IPR037066">
    <property type="entry name" value="Plug_dom_sf"/>
</dbReference>
<comment type="subcellular location">
    <subcellularLocation>
        <location evidence="1 14">Cell outer membrane</location>
        <topology evidence="1 14">Multi-pass membrane protein</topology>
    </subcellularLocation>
</comment>
<keyword evidence="10 15" id="KW-0798">TonB box</keyword>
<keyword evidence="6 14" id="KW-0812">Transmembrane</keyword>
<dbReference type="GO" id="GO:0015891">
    <property type="term" value="P:siderophore transport"/>
    <property type="evidence" value="ECO:0007669"/>
    <property type="project" value="InterPro"/>
</dbReference>
<dbReference type="InterPro" id="IPR013784">
    <property type="entry name" value="Carb-bd-like_fold"/>
</dbReference>
<evidence type="ECO:0000313" key="19">
    <source>
        <dbReference type="EMBL" id="RFM33455.1"/>
    </source>
</evidence>
<dbReference type="InterPro" id="IPR036942">
    <property type="entry name" value="Beta-barrel_TonB_sf"/>
</dbReference>
<evidence type="ECO:0000256" key="1">
    <source>
        <dbReference type="ARBA" id="ARBA00004571"/>
    </source>
</evidence>
<feature type="signal peptide" evidence="16">
    <location>
        <begin position="1"/>
        <end position="19"/>
    </location>
</feature>
<evidence type="ECO:0000256" key="10">
    <source>
        <dbReference type="ARBA" id="ARBA00023077"/>
    </source>
</evidence>
<keyword evidence="9" id="KW-0406">Ion transport</keyword>
<dbReference type="InterPro" id="IPR039426">
    <property type="entry name" value="TonB-dep_rcpt-like"/>
</dbReference>
<name>A0A3E1NZY2_9BACT</name>
<sequence length="794" mass="87786">MKLLLPIFFLLSLTGHVYAQQHGSISGIVTTKDGNPVAYVTVGLKGSSYGAATTDKGHYRINRVAPGTYTITVSAVNIQPQEKQVTVEAGQNQSINFELDISRTQLKEVMVNARSNSVKMDNPSQSLRLQEPLIEVAQNIQVVSSQSIKEQQIISMSDGIIRNVSGAVRLEHWGDLYTNITMRGSQVKAFRNGFNVVSSYWGPLTEDMSFVDHIEFVKGPAGFMISSGDPSGLYNVVTKKPSGQSKHEFSYTLGSFNLNRATLDLDGKLSKDGKLLYRLNLSGQNKNSFRTNEFNDRYAIAPVVSYQVDDATKLTLEYTYQRANMSDVGSYYIFSPFGYGTYDRTLSDLPAGLKPTIINDHSFTVNLQHQIDENWKLTAQAAYYNYSQDGSSMWADSVNADGKYYRNVGIWEATSTMSLGQVFLNGKVSTGPVVHKILTGIDLGNKKYVADYAQTHSLDTGSAPFNPFNPVTLDAPSNGYPVFDRTLSLEARAAAGFGLINSRYSSFYLQDELGFLNNKVRLTLAGRYTYINQADFGTVSEAKRFTPRLGLSVSIDDYTSIYALYDQAFTPQAGVVSVGKLKPLTGNNTEFGIKRDWMDGKWNTTVSVYRILKENELTADPNAPANSGLSIVFGQRRAQGVEFDLRGEILPGLDLTANYALTDSKVSKVNPGVSDATGIKVGDVVPGYSKHVANAWLTYKLRTGKLRGAGISAGFTYLAGRETDTWSVGLQRLPDYFKLDGGLFWEGGKLRITANAFNILDKYLYSGSFYSYLNAYYYQAEAPRNYRLSISYKF</sequence>
<evidence type="ECO:0000256" key="5">
    <source>
        <dbReference type="ARBA" id="ARBA00022496"/>
    </source>
</evidence>
<evidence type="ECO:0000256" key="11">
    <source>
        <dbReference type="ARBA" id="ARBA00023136"/>
    </source>
</evidence>
<evidence type="ECO:0000256" key="6">
    <source>
        <dbReference type="ARBA" id="ARBA00022692"/>
    </source>
</evidence>
<dbReference type="InterPro" id="IPR010917">
    <property type="entry name" value="TonB_rcpt_CS"/>
</dbReference>
<keyword evidence="12 19" id="KW-0675">Receptor</keyword>
<dbReference type="Pfam" id="PF07715">
    <property type="entry name" value="Plug"/>
    <property type="match status" value="1"/>
</dbReference>
<dbReference type="Pfam" id="PF13620">
    <property type="entry name" value="CarboxypepD_reg"/>
    <property type="match status" value="1"/>
</dbReference>
<accession>A0A3E1NZY2</accession>
<dbReference type="InterPro" id="IPR000531">
    <property type="entry name" value="Beta-barrel_TonB"/>
</dbReference>
<dbReference type="InterPro" id="IPR012910">
    <property type="entry name" value="Plug_dom"/>
</dbReference>
<evidence type="ECO:0000259" key="17">
    <source>
        <dbReference type="Pfam" id="PF00593"/>
    </source>
</evidence>
<organism evidence="19 20">
    <name type="scientific">Chitinophaga silvisoli</name>
    <dbReference type="NCBI Taxonomy" id="2291814"/>
    <lineage>
        <taxon>Bacteria</taxon>
        <taxon>Pseudomonadati</taxon>
        <taxon>Bacteroidota</taxon>
        <taxon>Chitinophagia</taxon>
        <taxon>Chitinophagales</taxon>
        <taxon>Chitinophagaceae</taxon>
        <taxon>Chitinophaga</taxon>
    </lineage>
</organism>
<dbReference type="Gene3D" id="2.40.170.20">
    <property type="entry name" value="TonB-dependent receptor, beta-barrel domain"/>
    <property type="match status" value="1"/>
</dbReference>
<dbReference type="SUPFAM" id="SSF56935">
    <property type="entry name" value="Porins"/>
    <property type="match status" value="1"/>
</dbReference>
<evidence type="ECO:0000256" key="9">
    <source>
        <dbReference type="ARBA" id="ARBA00023065"/>
    </source>
</evidence>
<dbReference type="RefSeq" id="WP_116854379.1">
    <property type="nucleotide sequence ID" value="NZ_QTJV01000006.1"/>
</dbReference>
<evidence type="ECO:0000313" key="20">
    <source>
        <dbReference type="Proteomes" id="UP000261174"/>
    </source>
</evidence>
<keyword evidence="8" id="KW-0408">Iron</keyword>
<keyword evidence="7 16" id="KW-0732">Signal</keyword>
<dbReference type="EMBL" id="QTJV01000006">
    <property type="protein sequence ID" value="RFM33455.1"/>
    <property type="molecule type" value="Genomic_DNA"/>
</dbReference>
<dbReference type="PANTHER" id="PTHR32552:SF68">
    <property type="entry name" value="FERRICHROME OUTER MEMBRANE TRANSPORTER_PHAGE RECEPTOR"/>
    <property type="match status" value="1"/>
</dbReference>
<keyword evidence="4 14" id="KW-1134">Transmembrane beta strand</keyword>
<dbReference type="OrthoDB" id="9775095at2"/>
<evidence type="ECO:0000256" key="8">
    <source>
        <dbReference type="ARBA" id="ARBA00023004"/>
    </source>
</evidence>
<dbReference type="PROSITE" id="PS52016">
    <property type="entry name" value="TONB_DEPENDENT_REC_3"/>
    <property type="match status" value="1"/>
</dbReference>
<evidence type="ECO:0000256" key="7">
    <source>
        <dbReference type="ARBA" id="ARBA00022729"/>
    </source>
</evidence>
<feature type="domain" description="TonB-dependent receptor-like beta-barrel" evidence="17">
    <location>
        <begin position="309"/>
        <end position="759"/>
    </location>
</feature>
<evidence type="ECO:0000256" key="3">
    <source>
        <dbReference type="ARBA" id="ARBA00022448"/>
    </source>
</evidence>
<dbReference type="GO" id="GO:0015344">
    <property type="term" value="F:siderophore uptake transmembrane transporter activity"/>
    <property type="evidence" value="ECO:0007669"/>
    <property type="project" value="TreeGrafter"/>
</dbReference>
<keyword evidence="3 14" id="KW-0813">Transport</keyword>
<dbReference type="NCBIfam" id="TIGR01783">
    <property type="entry name" value="TonB-siderophor"/>
    <property type="match status" value="1"/>
</dbReference>
<evidence type="ECO:0000256" key="12">
    <source>
        <dbReference type="ARBA" id="ARBA00023170"/>
    </source>
</evidence>